<gene>
    <name evidence="2" type="ORF">ENP86_12200</name>
</gene>
<dbReference type="AlphaFoldDB" id="A0A7V1EJ10"/>
<keyword evidence="1" id="KW-0175">Coiled coil</keyword>
<evidence type="ECO:0008006" key="3">
    <source>
        <dbReference type="Google" id="ProtNLM"/>
    </source>
</evidence>
<sequence length="120" mass="13567">MPFGDRTGPLGLGPMTGRGAGYCASYPVPGYMNPIPGRGFWGRGWFGRGWRHWYYLTGLPGWIRAGAGYPAFGMWPVPYGYEPTPKEEMAILKEQAEILKKQLEDVQNRIRTLEKAQEQE</sequence>
<feature type="coiled-coil region" evidence="1">
    <location>
        <begin position="86"/>
        <end position="119"/>
    </location>
</feature>
<accession>A0A7V1EJ10</accession>
<name>A0A7V1EJ10_UNCW3</name>
<evidence type="ECO:0000256" key="1">
    <source>
        <dbReference type="SAM" id="Coils"/>
    </source>
</evidence>
<reference evidence="2" key="1">
    <citation type="journal article" date="2020" name="mSystems">
        <title>Genome- and Community-Level Interaction Insights into Carbon Utilization and Element Cycling Functions of Hydrothermarchaeota in Hydrothermal Sediment.</title>
        <authorList>
            <person name="Zhou Z."/>
            <person name="Liu Y."/>
            <person name="Xu W."/>
            <person name="Pan J."/>
            <person name="Luo Z.H."/>
            <person name="Li M."/>
        </authorList>
    </citation>
    <scope>NUCLEOTIDE SEQUENCE [LARGE SCALE GENOMIC DNA]</scope>
    <source>
        <strain evidence="2">SpSt-258</strain>
    </source>
</reference>
<dbReference type="EMBL" id="DSKY01000022">
    <property type="protein sequence ID" value="HDY60284.1"/>
    <property type="molecule type" value="Genomic_DNA"/>
</dbReference>
<proteinExistence type="predicted"/>
<comment type="caution">
    <text evidence="2">The sequence shown here is derived from an EMBL/GenBank/DDBJ whole genome shotgun (WGS) entry which is preliminary data.</text>
</comment>
<evidence type="ECO:0000313" key="2">
    <source>
        <dbReference type="EMBL" id="HDY60284.1"/>
    </source>
</evidence>
<dbReference type="InterPro" id="IPR035205">
    <property type="entry name" value="DUF5320"/>
</dbReference>
<organism evidence="2">
    <name type="scientific">candidate division WOR-3 bacterium</name>
    <dbReference type="NCBI Taxonomy" id="2052148"/>
    <lineage>
        <taxon>Bacteria</taxon>
        <taxon>Bacteria division WOR-3</taxon>
    </lineage>
</organism>
<dbReference type="Pfam" id="PF17253">
    <property type="entry name" value="DUF5320"/>
    <property type="match status" value="1"/>
</dbReference>
<protein>
    <recommendedName>
        <fullName evidence="3">DUF5320 domain-containing protein</fullName>
    </recommendedName>
</protein>